<evidence type="ECO:0000256" key="1">
    <source>
        <dbReference type="SAM" id="MobiDB-lite"/>
    </source>
</evidence>
<evidence type="ECO:0000313" key="2">
    <source>
        <dbReference type="Proteomes" id="UP000189705"/>
    </source>
</evidence>
<accession>A0A3Q0FZ77</accession>
<keyword evidence="2" id="KW-1185">Reference proteome</keyword>
<feature type="compositionally biased region" description="Basic and acidic residues" evidence="1">
    <location>
        <begin position="157"/>
        <end position="168"/>
    </location>
</feature>
<feature type="compositionally biased region" description="Polar residues" evidence="1">
    <location>
        <begin position="102"/>
        <end position="116"/>
    </location>
</feature>
<feature type="compositionally biased region" description="Basic and acidic residues" evidence="1">
    <location>
        <begin position="91"/>
        <end position="101"/>
    </location>
</feature>
<dbReference type="GeneID" id="112548875"/>
<feature type="region of interest" description="Disordered" evidence="1">
    <location>
        <begin position="44"/>
        <end position="172"/>
    </location>
</feature>
<gene>
    <name evidence="3" type="primary">LOC112548875</name>
</gene>
<reference evidence="3" key="1">
    <citation type="submission" date="2025-08" db="UniProtKB">
        <authorList>
            <consortium name="RefSeq"/>
        </authorList>
    </citation>
    <scope>IDENTIFICATION</scope>
</reference>
<organism evidence="2 3">
    <name type="scientific">Alligator sinensis</name>
    <name type="common">Chinese alligator</name>
    <dbReference type="NCBI Taxonomy" id="38654"/>
    <lineage>
        <taxon>Eukaryota</taxon>
        <taxon>Metazoa</taxon>
        <taxon>Chordata</taxon>
        <taxon>Craniata</taxon>
        <taxon>Vertebrata</taxon>
        <taxon>Euteleostomi</taxon>
        <taxon>Archelosauria</taxon>
        <taxon>Archosauria</taxon>
        <taxon>Crocodylia</taxon>
        <taxon>Alligatoridae</taxon>
        <taxon>Alligatorinae</taxon>
        <taxon>Alligator</taxon>
    </lineage>
</organism>
<sequence length="280" mass="29834">MANRNARLRSWACRAPRAGINVPGLVCPPRAARTRLALAAGTAPGKLRGNLAGNDTGRNGARQGAPVRKRGARLGANGAPPQFPAAHARARPTERLRRGQESDQSPPLSLNHSSQSDCDEGGRVLNPPPLAAANQREQGQGRLRPGPAHTTLSANRRTPESGQRKRETLNPAGPESVALYRASAPSSANPDLFPALISGLQAPLQPQAGSAEQPLFLLPEIRSTGPRAHRLSEPVGYLQYLHAAARLSPQERGTELGFIFSGFRLDAMPSLQHRGRHRAA</sequence>
<dbReference type="KEGG" id="asn:112548875"/>
<protein>
    <submittedName>
        <fullName evidence="3">Uncharacterized protein LOC112548875</fullName>
    </submittedName>
</protein>
<dbReference type="RefSeq" id="XP_025051425.1">
    <property type="nucleotide sequence ID" value="XM_025195640.1"/>
</dbReference>
<name>A0A3Q0FZ77_ALLSI</name>
<evidence type="ECO:0000313" key="3">
    <source>
        <dbReference type="RefSeq" id="XP_025051425.1"/>
    </source>
</evidence>
<proteinExistence type="predicted"/>
<dbReference type="Proteomes" id="UP000189705">
    <property type="component" value="Unplaced"/>
</dbReference>
<dbReference type="AlphaFoldDB" id="A0A3Q0FZ77"/>
<dbReference type="InParanoid" id="A0A3Q0FZ77"/>